<dbReference type="SUPFAM" id="SSF50630">
    <property type="entry name" value="Acid proteases"/>
    <property type="match status" value="1"/>
</dbReference>
<feature type="active site" evidence="11">
    <location>
        <position position="337"/>
    </location>
</feature>
<feature type="transmembrane region" description="Helical" evidence="14">
    <location>
        <begin position="521"/>
        <end position="541"/>
    </location>
</feature>
<evidence type="ECO:0000256" key="8">
    <source>
        <dbReference type="ARBA" id="ARBA00023136"/>
    </source>
</evidence>
<dbReference type="InterPro" id="IPR032799">
    <property type="entry name" value="TAXi_C"/>
</dbReference>
<feature type="domain" description="Peptidase A1" evidence="16">
    <location>
        <begin position="110"/>
        <end position="456"/>
    </location>
</feature>
<evidence type="ECO:0000256" key="1">
    <source>
        <dbReference type="ARBA" id="ARBA00004193"/>
    </source>
</evidence>
<protein>
    <submittedName>
        <fullName evidence="17">Aspartic proteinase-like protein 1</fullName>
    </submittedName>
</protein>
<proteinExistence type="inferred from homology"/>
<evidence type="ECO:0000256" key="15">
    <source>
        <dbReference type="SAM" id="SignalP"/>
    </source>
</evidence>
<evidence type="ECO:0000256" key="12">
    <source>
        <dbReference type="RuleBase" id="RU000454"/>
    </source>
</evidence>
<dbReference type="PANTHER" id="PTHR13683:SF871">
    <property type="entry name" value="OS06G0717900 PROTEIN"/>
    <property type="match status" value="1"/>
</dbReference>
<evidence type="ECO:0000256" key="10">
    <source>
        <dbReference type="ARBA" id="ARBA00023288"/>
    </source>
</evidence>
<keyword evidence="8 14" id="KW-0472">Membrane</keyword>
<evidence type="ECO:0000256" key="3">
    <source>
        <dbReference type="ARBA" id="ARBA00022475"/>
    </source>
</evidence>
<keyword evidence="10" id="KW-0449">Lipoprotein</keyword>
<keyword evidence="7 12" id="KW-0378">Hydrolase</keyword>
<keyword evidence="9" id="KW-0325">Glycoprotein</keyword>
<dbReference type="GO" id="GO:0004190">
    <property type="term" value="F:aspartic-type endopeptidase activity"/>
    <property type="evidence" value="ECO:0007669"/>
    <property type="project" value="UniProtKB-KW"/>
</dbReference>
<feature type="compositionally biased region" description="Polar residues" evidence="13">
    <location>
        <begin position="466"/>
        <end position="476"/>
    </location>
</feature>
<evidence type="ECO:0000256" key="2">
    <source>
        <dbReference type="ARBA" id="ARBA00007447"/>
    </source>
</evidence>
<dbReference type="AlphaFoldDB" id="A0A833R2E2"/>
<dbReference type="Proteomes" id="UP000623129">
    <property type="component" value="Unassembled WGS sequence"/>
</dbReference>
<evidence type="ECO:0000256" key="11">
    <source>
        <dbReference type="PIRSR" id="PIRSR601461-1"/>
    </source>
</evidence>
<gene>
    <name evidence="17" type="ORF">FCM35_KLT01800</name>
</gene>
<keyword evidence="3" id="KW-1003">Cell membrane</keyword>
<dbReference type="PANTHER" id="PTHR13683">
    <property type="entry name" value="ASPARTYL PROTEASES"/>
    <property type="match status" value="1"/>
</dbReference>
<dbReference type="PRINTS" id="PR00792">
    <property type="entry name" value="PEPSIN"/>
</dbReference>
<accession>A0A833R2E2</accession>
<dbReference type="PROSITE" id="PS00141">
    <property type="entry name" value="ASP_PROTEASE"/>
    <property type="match status" value="1"/>
</dbReference>
<evidence type="ECO:0000256" key="6">
    <source>
        <dbReference type="ARBA" id="ARBA00022750"/>
    </source>
</evidence>
<keyword evidence="4 12" id="KW-0645">Protease</keyword>
<evidence type="ECO:0000256" key="14">
    <source>
        <dbReference type="SAM" id="Phobius"/>
    </source>
</evidence>
<keyword evidence="18" id="KW-1185">Reference proteome</keyword>
<sequence length="545" mass="59187">MASLTSLPFLLILFSTTAFTLAAAAGDTFRVDFHHRFSDKVRRWAESQGLPATWHPEKTPKGSAEYYKELVRHDRALLSRRGRSLAATDDVYSFAAGNETVALPTLGYLHYAFVTVGTPNQTFLVAMDTGSDLFWLPCDCKQCAPVTSPLYGDLEFSIYKTNESSTSKPVTCGSSNCSLPTNLRQTCTGTSSTCDYTIKYASANTSSSGFLVEDILYLAKGDTGEDIIHTPIVFGCGEVQTGSFLKSGAPNGLMGLGMDNSSVPNMLAKKGLISDSFSMCFSNDSSGRLNFGDKGSSDQSETPLIVDNNNYPYYNISLDGMVIGNATTKTSFTALVDSGTSFTILAEEIYKELTITFTEQVTDTQLSDPTLPFEYCYQMRAGQTKIVRPNVNLTTKGGSQFPVLHPLVGLYTQTSQEPVGYCLAVLPSTDINIIGQMFLTGLRVVFDREEMVLGWEKYDCYGTELSTAPPTDKNASTPPPAGEAPPTDKNASTPPPAVDAPAPLNPETTLFKRKKSWAPNLGPSTMLNITLSLLFMVFVMFNSVY</sequence>
<dbReference type="InterPro" id="IPR033121">
    <property type="entry name" value="PEPTIDASE_A1"/>
</dbReference>
<name>A0A833R2E2_9POAL</name>
<dbReference type="GO" id="GO:0005886">
    <property type="term" value="C:plasma membrane"/>
    <property type="evidence" value="ECO:0007669"/>
    <property type="project" value="UniProtKB-SubCell"/>
</dbReference>
<feature type="active site" evidence="11">
    <location>
        <position position="128"/>
    </location>
</feature>
<dbReference type="PROSITE" id="PS51767">
    <property type="entry name" value="PEPTIDASE_A1"/>
    <property type="match status" value="1"/>
</dbReference>
<dbReference type="InterPro" id="IPR001969">
    <property type="entry name" value="Aspartic_peptidase_AS"/>
</dbReference>
<dbReference type="InterPro" id="IPR032861">
    <property type="entry name" value="TAXi_N"/>
</dbReference>
<feature type="chain" id="PRO_5033028449" evidence="15">
    <location>
        <begin position="23"/>
        <end position="545"/>
    </location>
</feature>
<comment type="similarity">
    <text evidence="2 12">Belongs to the peptidase A1 family.</text>
</comment>
<keyword evidence="14" id="KW-1133">Transmembrane helix</keyword>
<comment type="subcellular location">
    <subcellularLocation>
        <location evidence="1">Cell membrane</location>
        <topology evidence="1">Lipid-anchor</topology>
    </subcellularLocation>
</comment>
<dbReference type="FunFam" id="2.40.70.10:FF:000012">
    <property type="entry name" value="Aspartyl protease family protein 1"/>
    <property type="match status" value="1"/>
</dbReference>
<dbReference type="Gene3D" id="2.40.70.10">
    <property type="entry name" value="Acid Proteases"/>
    <property type="match status" value="2"/>
</dbReference>
<evidence type="ECO:0000256" key="5">
    <source>
        <dbReference type="ARBA" id="ARBA00022729"/>
    </source>
</evidence>
<dbReference type="EMBL" id="SWLB01000011">
    <property type="protein sequence ID" value="KAF3332223.1"/>
    <property type="molecule type" value="Genomic_DNA"/>
</dbReference>
<dbReference type="InterPro" id="IPR021109">
    <property type="entry name" value="Peptidase_aspartic_dom_sf"/>
</dbReference>
<comment type="caution">
    <text evidence="17">The sequence shown here is derived from an EMBL/GenBank/DDBJ whole genome shotgun (WGS) entry which is preliminary data.</text>
</comment>
<dbReference type="Pfam" id="PF14541">
    <property type="entry name" value="TAXi_C"/>
    <property type="match status" value="1"/>
</dbReference>
<reference evidence="17" key="1">
    <citation type="submission" date="2020-01" db="EMBL/GenBank/DDBJ databases">
        <title>Genome sequence of Kobresia littledalei, the first chromosome-level genome in the family Cyperaceae.</title>
        <authorList>
            <person name="Qu G."/>
        </authorList>
    </citation>
    <scope>NUCLEOTIDE SEQUENCE</scope>
    <source>
        <strain evidence="17">C.B.Clarke</strain>
        <tissue evidence="17">Leaf</tissue>
    </source>
</reference>
<evidence type="ECO:0000259" key="16">
    <source>
        <dbReference type="PROSITE" id="PS51767"/>
    </source>
</evidence>
<evidence type="ECO:0000256" key="7">
    <source>
        <dbReference type="ARBA" id="ARBA00022801"/>
    </source>
</evidence>
<dbReference type="GO" id="GO:0006508">
    <property type="term" value="P:proteolysis"/>
    <property type="evidence" value="ECO:0007669"/>
    <property type="project" value="UniProtKB-KW"/>
</dbReference>
<evidence type="ECO:0000256" key="9">
    <source>
        <dbReference type="ARBA" id="ARBA00023180"/>
    </source>
</evidence>
<evidence type="ECO:0000256" key="4">
    <source>
        <dbReference type="ARBA" id="ARBA00022670"/>
    </source>
</evidence>
<dbReference type="Pfam" id="PF14543">
    <property type="entry name" value="TAXi_N"/>
    <property type="match status" value="1"/>
</dbReference>
<evidence type="ECO:0000313" key="18">
    <source>
        <dbReference type="Proteomes" id="UP000623129"/>
    </source>
</evidence>
<dbReference type="InterPro" id="IPR001461">
    <property type="entry name" value="Aspartic_peptidase_A1"/>
</dbReference>
<organism evidence="17 18">
    <name type="scientific">Carex littledalei</name>
    <dbReference type="NCBI Taxonomy" id="544730"/>
    <lineage>
        <taxon>Eukaryota</taxon>
        <taxon>Viridiplantae</taxon>
        <taxon>Streptophyta</taxon>
        <taxon>Embryophyta</taxon>
        <taxon>Tracheophyta</taxon>
        <taxon>Spermatophyta</taxon>
        <taxon>Magnoliopsida</taxon>
        <taxon>Liliopsida</taxon>
        <taxon>Poales</taxon>
        <taxon>Cyperaceae</taxon>
        <taxon>Cyperoideae</taxon>
        <taxon>Cariceae</taxon>
        <taxon>Carex</taxon>
        <taxon>Carex subgen. Euthyceras</taxon>
    </lineage>
</organism>
<keyword evidence="6 12" id="KW-0064">Aspartyl protease</keyword>
<keyword evidence="14" id="KW-0812">Transmembrane</keyword>
<dbReference type="FunFam" id="2.40.70.10:FF:000014">
    <property type="entry name" value="Aspartyl protease family protein 1"/>
    <property type="match status" value="1"/>
</dbReference>
<evidence type="ECO:0000256" key="13">
    <source>
        <dbReference type="SAM" id="MobiDB-lite"/>
    </source>
</evidence>
<keyword evidence="5 15" id="KW-0732">Signal</keyword>
<dbReference type="OrthoDB" id="2747330at2759"/>
<evidence type="ECO:0000313" key="17">
    <source>
        <dbReference type="EMBL" id="KAF3332223.1"/>
    </source>
</evidence>
<feature type="signal peptide" evidence="15">
    <location>
        <begin position="1"/>
        <end position="22"/>
    </location>
</feature>
<feature type="region of interest" description="Disordered" evidence="13">
    <location>
        <begin position="466"/>
        <end position="505"/>
    </location>
</feature>